<reference evidence="3" key="1">
    <citation type="submission" date="2022-11" db="UniProtKB">
        <authorList>
            <consortium name="WormBaseParasite"/>
        </authorList>
    </citation>
    <scope>IDENTIFICATION</scope>
</reference>
<keyword evidence="1" id="KW-0472">Membrane</keyword>
<keyword evidence="2" id="KW-1185">Reference proteome</keyword>
<dbReference type="AlphaFoldDB" id="A0A914ZLF1"/>
<proteinExistence type="predicted"/>
<keyword evidence="1" id="KW-0812">Transmembrane</keyword>
<protein>
    <submittedName>
        <fullName evidence="3">MARVEL domain-containing protein</fullName>
    </submittedName>
</protein>
<feature type="transmembrane region" description="Helical" evidence="1">
    <location>
        <begin position="93"/>
        <end position="113"/>
    </location>
</feature>
<keyword evidence="1" id="KW-1133">Transmembrane helix</keyword>
<feature type="transmembrane region" description="Helical" evidence="1">
    <location>
        <begin position="39"/>
        <end position="59"/>
    </location>
</feature>
<evidence type="ECO:0000313" key="2">
    <source>
        <dbReference type="Proteomes" id="UP000887569"/>
    </source>
</evidence>
<organism evidence="2 3">
    <name type="scientific">Parascaris univalens</name>
    <name type="common">Nematode worm</name>
    <dbReference type="NCBI Taxonomy" id="6257"/>
    <lineage>
        <taxon>Eukaryota</taxon>
        <taxon>Metazoa</taxon>
        <taxon>Ecdysozoa</taxon>
        <taxon>Nematoda</taxon>
        <taxon>Chromadorea</taxon>
        <taxon>Rhabditida</taxon>
        <taxon>Spirurina</taxon>
        <taxon>Ascaridomorpha</taxon>
        <taxon>Ascaridoidea</taxon>
        <taxon>Ascarididae</taxon>
        <taxon>Parascaris</taxon>
    </lineage>
</organism>
<dbReference type="WBParaSite" id="PgB06_g071_t01">
    <property type="protein sequence ID" value="PgB06_g071_t01"/>
    <property type="gene ID" value="PgB06_g071"/>
</dbReference>
<accession>A0A914ZLF1</accession>
<feature type="transmembrane region" description="Helical" evidence="1">
    <location>
        <begin position="65"/>
        <end position="86"/>
    </location>
</feature>
<feature type="transmembrane region" description="Helical" evidence="1">
    <location>
        <begin position="133"/>
        <end position="158"/>
    </location>
</feature>
<evidence type="ECO:0000313" key="3">
    <source>
        <dbReference type="WBParaSite" id="PgB06_g071_t01"/>
    </source>
</evidence>
<dbReference type="Proteomes" id="UP000887569">
    <property type="component" value="Unplaced"/>
</dbReference>
<sequence length="210" mass="23520">MDKADLQPLMEDSQIASDVGLLDDHLSAARIWPCRTCGILLGISHLLLGIILLIFDIFTNNISETAFAITAALAFIICALFAFIAARRLDRPAQLLLLFFSLFAFAMSAAMFIESAAIINYNCDHNKCHRRENIIHIILLCFALTELTVSLVTIVVCFRSLRKAYGINKAASPYSTLIEGDYSIFRIKPRLVASRRNESDSSVMLRYLLR</sequence>
<name>A0A914ZLF1_PARUN</name>
<evidence type="ECO:0000256" key="1">
    <source>
        <dbReference type="SAM" id="Phobius"/>
    </source>
</evidence>